<dbReference type="PANTHER" id="PTHR11070">
    <property type="entry name" value="UVRD / RECB / PCRA DNA HELICASE FAMILY MEMBER"/>
    <property type="match status" value="1"/>
</dbReference>
<protein>
    <submittedName>
        <fullName evidence="7">ATP-dependent helicase</fullName>
    </submittedName>
</protein>
<dbReference type="GO" id="GO:0043138">
    <property type="term" value="F:3'-5' DNA helicase activity"/>
    <property type="evidence" value="ECO:0007669"/>
    <property type="project" value="TreeGrafter"/>
</dbReference>
<evidence type="ECO:0000256" key="5">
    <source>
        <dbReference type="PROSITE-ProRule" id="PRU00560"/>
    </source>
</evidence>
<dbReference type="PANTHER" id="PTHR11070:SF2">
    <property type="entry name" value="ATP-DEPENDENT DNA HELICASE SRS2"/>
    <property type="match status" value="1"/>
</dbReference>
<dbReference type="InterPro" id="IPR000212">
    <property type="entry name" value="DNA_helicase_UvrD/REP"/>
</dbReference>
<evidence type="ECO:0000259" key="6">
    <source>
        <dbReference type="PROSITE" id="PS51198"/>
    </source>
</evidence>
<organism evidence="7 8">
    <name type="scientific">Rossellomorea aquimaris</name>
    <dbReference type="NCBI Taxonomy" id="189382"/>
    <lineage>
        <taxon>Bacteria</taxon>
        <taxon>Bacillati</taxon>
        <taxon>Bacillota</taxon>
        <taxon>Bacilli</taxon>
        <taxon>Bacillales</taxon>
        <taxon>Bacillaceae</taxon>
        <taxon>Rossellomorea</taxon>
    </lineage>
</organism>
<dbReference type="RefSeq" id="WP_148992723.1">
    <property type="nucleotide sequence ID" value="NZ_VTEW01000017.1"/>
</dbReference>
<evidence type="ECO:0000256" key="1">
    <source>
        <dbReference type="ARBA" id="ARBA00022741"/>
    </source>
</evidence>
<accession>A0A5D4THP4</accession>
<evidence type="ECO:0000256" key="4">
    <source>
        <dbReference type="ARBA" id="ARBA00022840"/>
    </source>
</evidence>
<dbReference type="GO" id="GO:0003677">
    <property type="term" value="F:DNA binding"/>
    <property type="evidence" value="ECO:0007669"/>
    <property type="project" value="InterPro"/>
</dbReference>
<evidence type="ECO:0000256" key="3">
    <source>
        <dbReference type="ARBA" id="ARBA00022806"/>
    </source>
</evidence>
<dbReference type="GO" id="GO:0005524">
    <property type="term" value="F:ATP binding"/>
    <property type="evidence" value="ECO:0007669"/>
    <property type="project" value="UniProtKB-UniRule"/>
</dbReference>
<proteinExistence type="predicted"/>
<reference evidence="7 8" key="1">
    <citation type="submission" date="2019-08" db="EMBL/GenBank/DDBJ databases">
        <title>Bacillus genomes from the desert of Cuatro Cienegas, Coahuila.</title>
        <authorList>
            <person name="Olmedo-Alvarez G."/>
        </authorList>
    </citation>
    <scope>NUCLEOTIDE SEQUENCE [LARGE SCALE GENOMIC DNA]</scope>
    <source>
        <strain evidence="7 8">CH451a_14T</strain>
    </source>
</reference>
<dbReference type="InterPro" id="IPR014016">
    <property type="entry name" value="UvrD-like_ATP-bd"/>
</dbReference>
<keyword evidence="1 5" id="KW-0547">Nucleotide-binding</keyword>
<dbReference type="Pfam" id="PF00580">
    <property type="entry name" value="UvrD-helicase"/>
    <property type="match status" value="1"/>
</dbReference>
<dbReference type="Proteomes" id="UP000325054">
    <property type="component" value="Unassembled WGS sequence"/>
</dbReference>
<sequence>MAKGLNIDHQFTLVNSPAGSGKTTAVSNSIKDLLKDTDKKILCITYTNRAAEQLREKIDNELVNIGTIHSFIGNFMSSFFKLKPIVDYFIEFYEDEILKLLGSKDEKDLERLKKFKERNSLEEESIVTKQVLSDNIEHLEYGETQFTSFLYGRLSHDDLLVFSKSAFDKFPKLSASISHQYSYIFIDEYQDTRSEVLELFYNICFGKRTKLVLLGDEMQQIYSDRVEAFQEVIEQNFKRDLSLKNNWRSQGKIVSVLNNIYYDSSYKQIPQVVAEGQPLINIVKDLGNIECDRESLQLVLYNSELFKSIEAYSLYLAYSERYKHYDKHSAKEILLNMTMENPDDLMILMIFITEIIDLYDNQQFALLIQKIMDFKYANKNIWKINNHKDKIKVANQLKEMSSEIKNDITIQDLLKFMQKNKIIDSDYIDEIINNIKDDIDFEGKICSVKFREFQNCYKEIQNPTFSTQHAVKGEGHDWISLKISDGNNPNVKMYFFLELFSKGLFNYETLTNISREAKSHINSFTKTTGRKTSGLKASEYKLIEGQCKFLISNLKISMMSDKNIFDGYLFLDFTNFEKKPNVTNFNKCIRLVNKIHGVLLAYKLFYVGCSRAKRKLDVYVKGSEIYDFREEFISTIKKIGFEVNNPQSKEV</sequence>
<feature type="domain" description="UvrD-like helicase ATP-binding" evidence="6">
    <location>
        <begin position="1"/>
        <end position="264"/>
    </location>
</feature>
<name>A0A5D4THP4_9BACI</name>
<dbReference type="EMBL" id="VTEW01000017">
    <property type="protein sequence ID" value="TYS75320.1"/>
    <property type="molecule type" value="Genomic_DNA"/>
</dbReference>
<dbReference type="Gene3D" id="3.40.50.300">
    <property type="entry name" value="P-loop containing nucleotide triphosphate hydrolases"/>
    <property type="match status" value="1"/>
</dbReference>
<dbReference type="AlphaFoldDB" id="A0A5D4THP4"/>
<dbReference type="PROSITE" id="PS51198">
    <property type="entry name" value="UVRD_HELICASE_ATP_BIND"/>
    <property type="match status" value="1"/>
</dbReference>
<evidence type="ECO:0000313" key="7">
    <source>
        <dbReference type="EMBL" id="TYS75320.1"/>
    </source>
</evidence>
<dbReference type="GO" id="GO:0000725">
    <property type="term" value="P:recombinational repair"/>
    <property type="evidence" value="ECO:0007669"/>
    <property type="project" value="TreeGrafter"/>
</dbReference>
<keyword evidence="4 5" id="KW-0067">ATP-binding</keyword>
<keyword evidence="3 5" id="KW-0347">Helicase</keyword>
<feature type="binding site" evidence="5">
    <location>
        <begin position="16"/>
        <end position="23"/>
    </location>
    <ligand>
        <name>ATP</name>
        <dbReference type="ChEBI" id="CHEBI:30616"/>
    </ligand>
</feature>
<dbReference type="SUPFAM" id="SSF52540">
    <property type="entry name" value="P-loop containing nucleoside triphosphate hydrolases"/>
    <property type="match status" value="1"/>
</dbReference>
<keyword evidence="2 5" id="KW-0378">Hydrolase</keyword>
<comment type="caution">
    <text evidence="7">The sequence shown here is derived from an EMBL/GenBank/DDBJ whole genome shotgun (WGS) entry which is preliminary data.</text>
</comment>
<evidence type="ECO:0000256" key="2">
    <source>
        <dbReference type="ARBA" id="ARBA00022801"/>
    </source>
</evidence>
<dbReference type="GO" id="GO:0016787">
    <property type="term" value="F:hydrolase activity"/>
    <property type="evidence" value="ECO:0007669"/>
    <property type="project" value="UniProtKB-UniRule"/>
</dbReference>
<dbReference type="InterPro" id="IPR027417">
    <property type="entry name" value="P-loop_NTPase"/>
</dbReference>
<dbReference type="OrthoDB" id="9765670at2"/>
<evidence type="ECO:0000313" key="8">
    <source>
        <dbReference type="Proteomes" id="UP000325054"/>
    </source>
</evidence>
<gene>
    <name evidence="7" type="ORF">FZC80_17975</name>
</gene>